<dbReference type="InterPro" id="IPR029028">
    <property type="entry name" value="Alpha/beta_knot_MTases"/>
</dbReference>
<organism evidence="5 6">
    <name type="scientific">Saccharothrix coeruleofusca</name>
    <dbReference type="NCBI Taxonomy" id="33919"/>
    <lineage>
        <taxon>Bacteria</taxon>
        <taxon>Bacillati</taxon>
        <taxon>Actinomycetota</taxon>
        <taxon>Actinomycetes</taxon>
        <taxon>Pseudonocardiales</taxon>
        <taxon>Pseudonocardiaceae</taxon>
        <taxon>Saccharothrix</taxon>
    </lineage>
</organism>
<dbReference type="Pfam" id="PF08032">
    <property type="entry name" value="SpoU_sub_bind"/>
    <property type="match status" value="1"/>
</dbReference>
<dbReference type="Gene3D" id="3.40.1280.10">
    <property type="match status" value="1"/>
</dbReference>
<dbReference type="Proteomes" id="UP000639606">
    <property type="component" value="Unassembled WGS sequence"/>
</dbReference>
<dbReference type="SUPFAM" id="SSF75217">
    <property type="entry name" value="alpha/beta knot"/>
    <property type="match status" value="1"/>
</dbReference>
<sequence>MSAQVAHQLGLGPQVAVRPAALGEQAVRPQEHIGLLTAGQESITVRDVAQTRGHVTIIIIDSRSTRAKRVRETVRVEISPKDKFVTVYGRKPVLEALDDPRLEVDKVLLAEGARGPAAKEILDAAGRRGVRVQRATAQRVKVLAGNGRHDQGVLADVVAPRMRPLELALRDRPRGVLLLDGITTPANVGMILRTATAAGMDGIVVPRRGVASIDPLVVKSSAGVAFRAPVLRCATAGEAAAQLRAAGYPLFALDAGARESVYSFSLPSHAAFVLGSETSGISDEVRPHVTGWLAIPMAAGVESLNVASAAAVLCFEVVRRRGCPRESNLRTP</sequence>
<reference evidence="5" key="1">
    <citation type="journal article" date="2014" name="Int. J. Syst. Evol. Microbiol.">
        <title>Complete genome sequence of Corynebacterium casei LMG S-19264T (=DSM 44701T), isolated from a smear-ripened cheese.</title>
        <authorList>
            <consortium name="US DOE Joint Genome Institute (JGI-PGF)"/>
            <person name="Walter F."/>
            <person name="Albersmeier A."/>
            <person name="Kalinowski J."/>
            <person name="Ruckert C."/>
        </authorList>
    </citation>
    <scope>NUCLEOTIDE SEQUENCE</scope>
    <source>
        <strain evidence="5">JCM 3313</strain>
    </source>
</reference>
<dbReference type="SUPFAM" id="SSF55315">
    <property type="entry name" value="L30e-like"/>
    <property type="match status" value="1"/>
</dbReference>
<dbReference type="AlphaFoldDB" id="A0A918ASD0"/>
<reference evidence="5" key="2">
    <citation type="submission" date="2020-09" db="EMBL/GenBank/DDBJ databases">
        <authorList>
            <person name="Sun Q."/>
            <person name="Ohkuma M."/>
        </authorList>
    </citation>
    <scope>NUCLEOTIDE SEQUENCE</scope>
    <source>
        <strain evidence="5">JCM 3313</strain>
    </source>
</reference>
<dbReference type="Pfam" id="PF00588">
    <property type="entry name" value="SpoU_methylase"/>
    <property type="match status" value="1"/>
</dbReference>
<evidence type="ECO:0000313" key="5">
    <source>
        <dbReference type="EMBL" id="GGP69838.1"/>
    </source>
</evidence>
<comment type="caution">
    <text evidence="5">The sequence shown here is derived from an EMBL/GenBank/DDBJ whole genome shotgun (WGS) entry which is preliminary data.</text>
</comment>
<protein>
    <recommendedName>
        <fullName evidence="4">RNA 2-O ribose methyltransferase substrate binding domain-containing protein</fullName>
    </recommendedName>
</protein>
<keyword evidence="6" id="KW-1185">Reference proteome</keyword>
<keyword evidence="3" id="KW-0808">Transferase</keyword>
<dbReference type="CDD" id="cd18095">
    <property type="entry name" value="SpoU-like_rRNA-MTase"/>
    <property type="match status" value="1"/>
</dbReference>
<dbReference type="InterPro" id="IPR029064">
    <property type="entry name" value="Ribosomal_eL30-like_sf"/>
</dbReference>
<feature type="domain" description="RNA 2-O ribose methyltransferase substrate binding" evidence="4">
    <location>
        <begin position="86"/>
        <end position="163"/>
    </location>
</feature>
<name>A0A918ASD0_9PSEU</name>
<dbReference type="GO" id="GO:0032259">
    <property type="term" value="P:methylation"/>
    <property type="evidence" value="ECO:0007669"/>
    <property type="project" value="UniProtKB-KW"/>
</dbReference>
<dbReference type="SMART" id="SM00967">
    <property type="entry name" value="SpoU_sub_bind"/>
    <property type="match status" value="1"/>
</dbReference>
<dbReference type="InterPro" id="IPR013123">
    <property type="entry name" value="SpoU_subst-bd"/>
</dbReference>
<evidence type="ECO:0000256" key="1">
    <source>
        <dbReference type="ARBA" id="ARBA00007228"/>
    </source>
</evidence>
<dbReference type="InterPro" id="IPR004441">
    <property type="entry name" value="rRNA_MeTrfase_TrmH"/>
</dbReference>
<dbReference type="GO" id="GO:0005829">
    <property type="term" value="C:cytosol"/>
    <property type="evidence" value="ECO:0007669"/>
    <property type="project" value="TreeGrafter"/>
</dbReference>
<proteinExistence type="inferred from homology"/>
<dbReference type="GO" id="GO:0003723">
    <property type="term" value="F:RNA binding"/>
    <property type="evidence" value="ECO:0007669"/>
    <property type="project" value="InterPro"/>
</dbReference>
<dbReference type="GO" id="GO:0008173">
    <property type="term" value="F:RNA methyltransferase activity"/>
    <property type="evidence" value="ECO:0007669"/>
    <property type="project" value="InterPro"/>
</dbReference>
<comment type="similarity">
    <text evidence="1">Belongs to the class IV-like SAM-binding methyltransferase superfamily. RNA methyltransferase TrmH family.</text>
</comment>
<accession>A0A918ASD0</accession>
<evidence type="ECO:0000256" key="2">
    <source>
        <dbReference type="ARBA" id="ARBA00022603"/>
    </source>
</evidence>
<dbReference type="Gene3D" id="3.30.1330.30">
    <property type="match status" value="1"/>
</dbReference>
<evidence type="ECO:0000256" key="3">
    <source>
        <dbReference type="ARBA" id="ARBA00022679"/>
    </source>
</evidence>
<dbReference type="InterPro" id="IPR029026">
    <property type="entry name" value="tRNA_m1G_MTases_N"/>
</dbReference>
<dbReference type="InterPro" id="IPR001537">
    <property type="entry name" value="SpoU_MeTrfase"/>
</dbReference>
<dbReference type="PANTHER" id="PTHR46429:SF1">
    <property type="entry name" value="23S RRNA (GUANOSINE-2'-O-)-METHYLTRANSFERASE RLMB"/>
    <property type="match status" value="1"/>
</dbReference>
<dbReference type="GO" id="GO:0006396">
    <property type="term" value="P:RNA processing"/>
    <property type="evidence" value="ECO:0007669"/>
    <property type="project" value="InterPro"/>
</dbReference>
<evidence type="ECO:0000313" key="6">
    <source>
        <dbReference type="Proteomes" id="UP000639606"/>
    </source>
</evidence>
<evidence type="ECO:0000259" key="4">
    <source>
        <dbReference type="SMART" id="SM00967"/>
    </source>
</evidence>
<gene>
    <name evidence="5" type="ORF">GCM10010185_48440</name>
</gene>
<keyword evidence="2" id="KW-0489">Methyltransferase</keyword>
<dbReference type="PANTHER" id="PTHR46429">
    <property type="entry name" value="23S RRNA (GUANOSINE-2'-O-)-METHYLTRANSFERASE RLMB"/>
    <property type="match status" value="1"/>
</dbReference>
<dbReference type="EMBL" id="BMRG01000011">
    <property type="protein sequence ID" value="GGP69838.1"/>
    <property type="molecule type" value="Genomic_DNA"/>
</dbReference>